<feature type="modified residue" description="4-aspartylphosphate" evidence="4 6">
    <location>
        <position position="55"/>
    </location>
</feature>
<dbReference type="InterPro" id="IPR008248">
    <property type="entry name" value="CheB-like"/>
</dbReference>
<evidence type="ECO:0000256" key="5">
    <source>
        <dbReference type="PROSITE-ProRule" id="PRU00050"/>
    </source>
</evidence>
<comment type="catalytic activity">
    <reaction evidence="4">
        <text>L-glutaminyl-[protein] + H2O = L-glutamyl-[protein] + NH4(+)</text>
        <dbReference type="Rhea" id="RHEA:16441"/>
        <dbReference type="Rhea" id="RHEA-COMP:10207"/>
        <dbReference type="Rhea" id="RHEA-COMP:10208"/>
        <dbReference type="ChEBI" id="CHEBI:15377"/>
        <dbReference type="ChEBI" id="CHEBI:28938"/>
        <dbReference type="ChEBI" id="CHEBI:29973"/>
        <dbReference type="ChEBI" id="CHEBI:30011"/>
        <dbReference type="EC" id="3.5.1.44"/>
    </reaction>
</comment>
<dbReference type="PANTHER" id="PTHR42872">
    <property type="entry name" value="PROTEIN-GLUTAMATE METHYLESTERASE/PROTEIN-GLUTAMINE GLUTAMINASE"/>
    <property type="match status" value="1"/>
</dbReference>
<keyword evidence="4" id="KW-0963">Cytoplasm</keyword>
<evidence type="ECO:0000256" key="6">
    <source>
        <dbReference type="PROSITE-ProRule" id="PRU00169"/>
    </source>
</evidence>
<accession>A0ABP7NIW8</accession>
<dbReference type="InterPro" id="IPR011006">
    <property type="entry name" value="CheY-like_superfamily"/>
</dbReference>
<dbReference type="EC" id="3.1.1.61" evidence="4"/>
<keyword evidence="1 4" id="KW-0145">Chemotaxis</keyword>
<name>A0ABP7NIW8_9GAMM</name>
<dbReference type="Pfam" id="PF00072">
    <property type="entry name" value="Response_reg"/>
    <property type="match status" value="1"/>
</dbReference>
<comment type="similarity">
    <text evidence="4">Belongs to the CheB family.</text>
</comment>
<sequence length="414" mass="44113">MAVKLLICDDSAFFRNRLKSLLSQDPDIQVVGIAEHGAMGVEMARNLKPDVITMDYEMPVMDGISAVRLIMAERPVPILMFSSLTYEGARVTFDALEAGAVDFLPKSFEDLTSNSANLAKLLSVRIKGLARKTGLADGATAAPPVKSGRITGTARPAAQASPEPVPVSTAPKIAPFRPAPPAHERASITERPKPERVPVERGSTERGPLEKNGSLDRSTFERARQAGIVLIGTSTGGPIALQKVVSELKPGFSRPVVLVQHMPSTFTPAFAERLNKLSALSVAQIEDGQVLKNGCVYIAPGGMQTFLERSGSQVIARIIAGDERINYKPCVDITFGSAAKAFDGKVLGIVLTGMGQDGLEGARLLKSRGAVIMTQDEASCVIYGMPQAVDRAGLSDCSLDLLKFPVLLNQMFAS</sequence>
<feature type="active site" evidence="4 5">
    <location>
        <position position="357"/>
    </location>
</feature>
<dbReference type="Gene3D" id="3.40.50.2300">
    <property type="match status" value="1"/>
</dbReference>
<dbReference type="Gene3D" id="3.40.50.180">
    <property type="entry name" value="Methylesterase CheB, C-terminal domain"/>
    <property type="match status" value="1"/>
</dbReference>
<feature type="active site" evidence="4 5">
    <location>
        <position position="261"/>
    </location>
</feature>
<keyword evidence="11" id="KW-1185">Reference proteome</keyword>
<dbReference type="NCBIfam" id="NF001965">
    <property type="entry name" value="PRK00742.1"/>
    <property type="match status" value="1"/>
</dbReference>
<keyword evidence="4 6" id="KW-0597">Phosphoprotein</keyword>
<dbReference type="CDD" id="cd17541">
    <property type="entry name" value="REC_CheB-like"/>
    <property type="match status" value="1"/>
</dbReference>
<dbReference type="Pfam" id="PF01339">
    <property type="entry name" value="CheB_methylest"/>
    <property type="match status" value="1"/>
</dbReference>
<feature type="domain" description="CheB-type methylesterase" evidence="9">
    <location>
        <begin position="228"/>
        <end position="414"/>
    </location>
</feature>
<dbReference type="InterPro" id="IPR035909">
    <property type="entry name" value="CheB_C"/>
</dbReference>
<evidence type="ECO:0000256" key="3">
    <source>
        <dbReference type="ARBA" id="ARBA00048267"/>
    </source>
</evidence>
<evidence type="ECO:0000256" key="7">
    <source>
        <dbReference type="SAM" id="MobiDB-lite"/>
    </source>
</evidence>
<comment type="caution">
    <text evidence="10">The sequence shown here is derived from an EMBL/GenBank/DDBJ whole genome shotgun (WGS) entry which is preliminary data.</text>
</comment>
<evidence type="ECO:0000256" key="1">
    <source>
        <dbReference type="ARBA" id="ARBA00022500"/>
    </source>
</evidence>
<evidence type="ECO:0000256" key="4">
    <source>
        <dbReference type="HAMAP-Rule" id="MF_00099"/>
    </source>
</evidence>
<comment type="catalytic activity">
    <reaction evidence="3 4">
        <text>[protein]-L-glutamate 5-O-methyl ester + H2O = L-glutamyl-[protein] + methanol + H(+)</text>
        <dbReference type="Rhea" id="RHEA:23236"/>
        <dbReference type="Rhea" id="RHEA-COMP:10208"/>
        <dbReference type="Rhea" id="RHEA-COMP:10311"/>
        <dbReference type="ChEBI" id="CHEBI:15377"/>
        <dbReference type="ChEBI" id="CHEBI:15378"/>
        <dbReference type="ChEBI" id="CHEBI:17790"/>
        <dbReference type="ChEBI" id="CHEBI:29973"/>
        <dbReference type="ChEBI" id="CHEBI:82795"/>
        <dbReference type="EC" id="3.1.1.61"/>
    </reaction>
</comment>
<organism evidence="10 11">
    <name type="scientific">Allohahella marinimesophila</name>
    <dbReference type="NCBI Taxonomy" id="1054972"/>
    <lineage>
        <taxon>Bacteria</taxon>
        <taxon>Pseudomonadati</taxon>
        <taxon>Pseudomonadota</taxon>
        <taxon>Gammaproteobacteria</taxon>
        <taxon>Oceanospirillales</taxon>
        <taxon>Hahellaceae</taxon>
        <taxon>Allohahella</taxon>
    </lineage>
</organism>
<dbReference type="HAMAP" id="MF_00099">
    <property type="entry name" value="CheB_chemtxs"/>
    <property type="match status" value="1"/>
</dbReference>
<dbReference type="PROSITE" id="PS50110">
    <property type="entry name" value="RESPONSE_REGULATORY"/>
    <property type="match status" value="1"/>
</dbReference>
<dbReference type="Proteomes" id="UP001501337">
    <property type="component" value="Unassembled WGS sequence"/>
</dbReference>
<dbReference type="EC" id="3.5.1.44" evidence="4"/>
<dbReference type="RefSeq" id="WP_344802801.1">
    <property type="nucleotide sequence ID" value="NZ_BAABBO010000001.1"/>
</dbReference>
<evidence type="ECO:0000313" key="11">
    <source>
        <dbReference type="Proteomes" id="UP001501337"/>
    </source>
</evidence>
<protein>
    <recommendedName>
        <fullName evidence="4">Protein-glutamate methylesterase/protein-glutamine glutaminase</fullName>
        <ecNumber evidence="4">3.1.1.61</ecNumber>
        <ecNumber evidence="4">3.5.1.44</ecNumber>
    </recommendedName>
</protein>
<dbReference type="PROSITE" id="PS50122">
    <property type="entry name" value="CHEB"/>
    <property type="match status" value="1"/>
</dbReference>
<evidence type="ECO:0000256" key="2">
    <source>
        <dbReference type="ARBA" id="ARBA00022801"/>
    </source>
</evidence>
<evidence type="ECO:0000259" key="9">
    <source>
        <dbReference type="PROSITE" id="PS50122"/>
    </source>
</evidence>
<evidence type="ECO:0000313" key="10">
    <source>
        <dbReference type="EMBL" id="GAA3948253.1"/>
    </source>
</evidence>
<comment type="function">
    <text evidence="4">Involved in chemotaxis. Part of a chemotaxis signal transduction system that modulates chemotaxis in response to various stimuli. Catalyzes the demethylation of specific methylglutamate residues introduced into the chemoreceptors (methyl-accepting chemotaxis proteins or MCP) by CheR. Also mediates the irreversible deamidation of specific glutamine residues to glutamic acid.</text>
</comment>
<comment type="subcellular location">
    <subcellularLocation>
        <location evidence="4">Cytoplasm</location>
    </subcellularLocation>
</comment>
<feature type="domain" description="Response regulatory" evidence="8">
    <location>
        <begin position="4"/>
        <end position="121"/>
    </location>
</feature>
<dbReference type="EMBL" id="BAABBO010000001">
    <property type="protein sequence ID" value="GAA3948253.1"/>
    <property type="molecule type" value="Genomic_DNA"/>
</dbReference>
<dbReference type="SUPFAM" id="SSF52738">
    <property type="entry name" value="Methylesterase CheB, C-terminal domain"/>
    <property type="match status" value="1"/>
</dbReference>
<dbReference type="InterPro" id="IPR001789">
    <property type="entry name" value="Sig_transdc_resp-reg_receiver"/>
</dbReference>
<keyword evidence="2 4" id="KW-0378">Hydrolase</keyword>
<dbReference type="SUPFAM" id="SSF52172">
    <property type="entry name" value="CheY-like"/>
    <property type="match status" value="1"/>
</dbReference>
<dbReference type="InterPro" id="IPR000673">
    <property type="entry name" value="Sig_transdc_resp-reg_Me-estase"/>
</dbReference>
<feature type="compositionally biased region" description="Basic and acidic residues" evidence="7">
    <location>
        <begin position="182"/>
        <end position="209"/>
    </location>
</feature>
<proteinExistence type="inferred from homology"/>
<comment type="PTM">
    <text evidence="4">Phosphorylated by CheA. Phosphorylation of the N-terminal regulatory domain activates the methylesterase activity.</text>
</comment>
<feature type="region of interest" description="Disordered" evidence="7">
    <location>
        <begin position="133"/>
        <end position="214"/>
    </location>
</feature>
<dbReference type="CDD" id="cd16432">
    <property type="entry name" value="CheB_Rec"/>
    <property type="match status" value="1"/>
</dbReference>
<evidence type="ECO:0000259" key="8">
    <source>
        <dbReference type="PROSITE" id="PS50110"/>
    </source>
</evidence>
<dbReference type="SMART" id="SM00448">
    <property type="entry name" value="REC"/>
    <property type="match status" value="1"/>
</dbReference>
<comment type="domain">
    <text evidence="4">Contains a C-terminal catalytic domain, and an N-terminal region which modulates catalytic activity.</text>
</comment>
<gene>
    <name evidence="4" type="primary">cheB</name>
    <name evidence="10" type="ORF">GCM10022278_04270</name>
</gene>
<dbReference type="PANTHER" id="PTHR42872:SF3">
    <property type="entry name" value="PROTEIN-GLUTAMATE METHYLESTERASE_PROTEIN-GLUTAMINE GLUTAMINASE 1"/>
    <property type="match status" value="1"/>
</dbReference>
<feature type="active site" evidence="4 5">
    <location>
        <position position="234"/>
    </location>
</feature>
<reference evidence="11" key="1">
    <citation type="journal article" date="2019" name="Int. J. Syst. Evol. Microbiol.">
        <title>The Global Catalogue of Microorganisms (GCM) 10K type strain sequencing project: providing services to taxonomists for standard genome sequencing and annotation.</title>
        <authorList>
            <consortium name="The Broad Institute Genomics Platform"/>
            <consortium name="The Broad Institute Genome Sequencing Center for Infectious Disease"/>
            <person name="Wu L."/>
            <person name="Ma J."/>
        </authorList>
    </citation>
    <scope>NUCLEOTIDE SEQUENCE [LARGE SCALE GENOMIC DNA]</scope>
    <source>
        <strain evidence="11">JCM 17555</strain>
    </source>
</reference>